<name>A0A183I5T2_9BILA</name>
<keyword evidence="3" id="KW-1185">Reference proteome</keyword>
<protein>
    <submittedName>
        <fullName evidence="2 4">Uncharacterized protein</fullName>
    </submittedName>
</protein>
<proteinExistence type="predicted"/>
<evidence type="ECO:0000256" key="1">
    <source>
        <dbReference type="SAM" id="MobiDB-lite"/>
    </source>
</evidence>
<evidence type="ECO:0000313" key="4">
    <source>
        <dbReference type="WBParaSite" id="OFLC_0001510501-mRNA-1"/>
    </source>
</evidence>
<reference evidence="4" key="1">
    <citation type="submission" date="2016-06" db="UniProtKB">
        <authorList>
            <consortium name="WormBaseParasite"/>
        </authorList>
    </citation>
    <scope>IDENTIFICATION</scope>
</reference>
<sequence>MSNASGRQRTNSSSSYQISRREVTPVLSRQSSFVKKGNDTTTITKKRI</sequence>
<reference evidence="2 3" key="2">
    <citation type="submission" date="2018-11" db="EMBL/GenBank/DDBJ databases">
        <authorList>
            <consortium name="Pathogen Informatics"/>
        </authorList>
    </citation>
    <scope>NUCLEOTIDE SEQUENCE [LARGE SCALE GENOMIC DNA]</scope>
</reference>
<dbReference type="EMBL" id="UZAJ01041603">
    <property type="protein sequence ID" value="VDP20361.1"/>
    <property type="molecule type" value="Genomic_DNA"/>
</dbReference>
<dbReference type="WBParaSite" id="OFLC_0001510501-mRNA-1">
    <property type="protein sequence ID" value="OFLC_0001510501-mRNA-1"/>
    <property type="gene ID" value="OFLC_0001510501"/>
</dbReference>
<feature type="region of interest" description="Disordered" evidence="1">
    <location>
        <begin position="1"/>
        <end position="48"/>
    </location>
</feature>
<dbReference type="Proteomes" id="UP000267606">
    <property type="component" value="Unassembled WGS sequence"/>
</dbReference>
<evidence type="ECO:0000313" key="2">
    <source>
        <dbReference type="EMBL" id="VDP20361.1"/>
    </source>
</evidence>
<gene>
    <name evidence="2" type="ORF">OFLC_LOCUS15094</name>
</gene>
<dbReference type="AlphaFoldDB" id="A0A183I5T2"/>
<feature type="compositionally biased region" description="Polar residues" evidence="1">
    <location>
        <begin position="1"/>
        <end position="18"/>
    </location>
</feature>
<evidence type="ECO:0000313" key="3">
    <source>
        <dbReference type="Proteomes" id="UP000267606"/>
    </source>
</evidence>
<feature type="compositionally biased region" description="Polar residues" evidence="1">
    <location>
        <begin position="27"/>
        <end position="48"/>
    </location>
</feature>
<organism evidence="4">
    <name type="scientific">Onchocerca flexuosa</name>
    <dbReference type="NCBI Taxonomy" id="387005"/>
    <lineage>
        <taxon>Eukaryota</taxon>
        <taxon>Metazoa</taxon>
        <taxon>Ecdysozoa</taxon>
        <taxon>Nematoda</taxon>
        <taxon>Chromadorea</taxon>
        <taxon>Rhabditida</taxon>
        <taxon>Spirurina</taxon>
        <taxon>Spiruromorpha</taxon>
        <taxon>Filarioidea</taxon>
        <taxon>Onchocercidae</taxon>
        <taxon>Onchocerca</taxon>
    </lineage>
</organism>
<accession>A0A183I5T2</accession>